<dbReference type="AlphaFoldDB" id="F4PY43"/>
<dbReference type="Proteomes" id="UP000007797">
    <property type="component" value="Unassembled WGS sequence"/>
</dbReference>
<keyword evidence="2" id="KW-1185">Reference proteome</keyword>
<dbReference type="EMBL" id="GL883014">
    <property type="protein sequence ID" value="EGG19703.1"/>
    <property type="molecule type" value="Genomic_DNA"/>
</dbReference>
<gene>
    <name evidence="1" type="ORF">DFA_00281</name>
</gene>
<dbReference type="GeneID" id="14871528"/>
<proteinExistence type="predicted"/>
<dbReference type="RefSeq" id="XP_004357997.1">
    <property type="nucleotide sequence ID" value="XM_004357940.1"/>
</dbReference>
<protein>
    <submittedName>
        <fullName evidence="1">Uncharacterized protein</fullName>
    </submittedName>
</protein>
<evidence type="ECO:0000313" key="1">
    <source>
        <dbReference type="EMBL" id="EGG19703.1"/>
    </source>
</evidence>
<reference evidence="2" key="1">
    <citation type="journal article" date="2011" name="Genome Res.">
        <title>Phylogeny-wide analysis of social amoeba genomes highlights ancient origins for complex intercellular communication.</title>
        <authorList>
            <person name="Heidel A.J."/>
            <person name="Lawal H.M."/>
            <person name="Felder M."/>
            <person name="Schilde C."/>
            <person name="Helps N.R."/>
            <person name="Tunggal B."/>
            <person name="Rivero F."/>
            <person name="John U."/>
            <person name="Schleicher M."/>
            <person name="Eichinger L."/>
            <person name="Platzer M."/>
            <person name="Noegel A.A."/>
            <person name="Schaap P."/>
            <person name="Gloeckner G."/>
        </authorList>
    </citation>
    <scope>NUCLEOTIDE SEQUENCE [LARGE SCALE GENOMIC DNA]</scope>
    <source>
        <strain evidence="2">SH3</strain>
    </source>
</reference>
<sequence length="97" mass="11297">MSSTRAVVPLEDDRVDWMHDRYYVLQSQLFMGNPVWPHPHSRVVDGQLACPQQQKKPLANFQCADLPHPVKVHTTAYNIMILTTINVYHCFKKNYIC</sequence>
<organism evidence="1 2">
    <name type="scientific">Cavenderia fasciculata</name>
    <name type="common">Slime mold</name>
    <name type="synonym">Dictyostelium fasciculatum</name>
    <dbReference type="NCBI Taxonomy" id="261658"/>
    <lineage>
        <taxon>Eukaryota</taxon>
        <taxon>Amoebozoa</taxon>
        <taxon>Evosea</taxon>
        <taxon>Eumycetozoa</taxon>
        <taxon>Dictyostelia</taxon>
        <taxon>Acytosteliales</taxon>
        <taxon>Cavenderiaceae</taxon>
        <taxon>Cavenderia</taxon>
    </lineage>
</organism>
<accession>F4PY43</accession>
<dbReference type="KEGG" id="dfa:DFA_00281"/>
<evidence type="ECO:0000313" key="2">
    <source>
        <dbReference type="Proteomes" id="UP000007797"/>
    </source>
</evidence>
<name>F4PY43_CACFS</name>